<dbReference type="PANTHER" id="PTHR43790">
    <property type="entry name" value="CARBOHYDRATE TRANSPORT ATP-BINDING PROTEIN MG119-RELATED"/>
    <property type="match status" value="1"/>
</dbReference>
<evidence type="ECO:0000313" key="12">
    <source>
        <dbReference type="EMBL" id="ASN06673.1"/>
    </source>
</evidence>
<dbReference type="RefSeq" id="WP_089533669.1">
    <property type="nucleotide sequence ID" value="NZ_CP022437.1"/>
</dbReference>
<dbReference type="GO" id="GO:0005524">
    <property type="term" value="F:ATP binding"/>
    <property type="evidence" value="ECO:0007669"/>
    <property type="project" value="UniProtKB-KW"/>
</dbReference>
<keyword evidence="6" id="KW-0677">Repeat</keyword>
<dbReference type="KEGG" id="vne:CFK40_17440"/>
<evidence type="ECO:0000256" key="10">
    <source>
        <dbReference type="ARBA" id="ARBA00023136"/>
    </source>
</evidence>
<dbReference type="OrthoDB" id="9771863at2"/>
<comment type="subcellular location">
    <subcellularLocation>
        <location evidence="2">Cell inner membrane</location>
    </subcellularLocation>
    <subcellularLocation>
        <location evidence="1">Cell membrane</location>
        <topology evidence="1">Peripheral membrane protein</topology>
    </subcellularLocation>
</comment>
<proteinExistence type="predicted"/>
<protein>
    <submittedName>
        <fullName evidence="12">D-xylose ABC transporter ATP-binding protein</fullName>
    </submittedName>
</protein>
<dbReference type="CDD" id="cd03216">
    <property type="entry name" value="ABC_Carb_Monos_I"/>
    <property type="match status" value="1"/>
</dbReference>
<evidence type="ECO:0000256" key="6">
    <source>
        <dbReference type="ARBA" id="ARBA00022737"/>
    </source>
</evidence>
<dbReference type="SUPFAM" id="SSF52540">
    <property type="entry name" value="P-loop containing nucleoside triphosphate hydrolases"/>
    <property type="match status" value="2"/>
</dbReference>
<keyword evidence="4" id="KW-1003">Cell membrane</keyword>
<keyword evidence="3" id="KW-0813">Transport</keyword>
<sequence>MTVTPFIQMENIEKSFSGNQVLNNVHFEVLAGEVHALMGENGAGKSTLVKVLTGIHTRDNGLIKVKGEEVDFSSPKQAEKKGIVVIHQELNIIPHLTVAENMFLGKELTFGKTGILNKKEMKKQTETSLRQLGVTNIQPDDSAGDLSVGKQQMIEIARALATNAGLIVMDEPTAALTEREIKNLFKVVGSLQKRGVGIIYISHRMEEIFTICDRITVLRDGQYVGTKIISETSFEAIVKMMVGRELGERFPTRTGNIGDIIFEVKDLKRKGIFQNINFNVRKGEILGVSGLMGAGRTEIMETVFGYAKKGMGIVTLDGKTLTINHPLDAIRAGIGFITEDRKAKGLVLHSSIRENISLTNMKAISNNGVISSSKENNLIENLIARLNVKTTGGEQEVRSLSGGNQQKVVIAKWLGINPKLLILDEPTRGVDVGAKKEIYTIMNELTEKGVAIIMISSELPEILGVSDRIMVIHEGKITRTFERHEADQEKIMTAATGGVKHDEKTTSY</sequence>
<dbReference type="GO" id="GO:0016887">
    <property type="term" value="F:ATP hydrolysis activity"/>
    <property type="evidence" value="ECO:0007669"/>
    <property type="project" value="InterPro"/>
</dbReference>
<dbReference type="AlphaFoldDB" id="A0A221MG84"/>
<dbReference type="InterPro" id="IPR017871">
    <property type="entry name" value="ABC_transporter-like_CS"/>
</dbReference>
<dbReference type="GO" id="GO:0015749">
    <property type="term" value="P:monosaccharide transmembrane transport"/>
    <property type="evidence" value="ECO:0007669"/>
    <property type="project" value="UniProtKB-ARBA"/>
</dbReference>
<evidence type="ECO:0000256" key="1">
    <source>
        <dbReference type="ARBA" id="ARBA00004202"/>
    </source>
</evidence>
<evidence type="ECO:0000256" key="4">
    <source>
        <dbReference type="ARBA" id="ARBA00022475"/>
    </source>
</evidence>
<dbReference type="InterPro" id="IPR003593">
    <property type="entry name" value="AAA+_ATPase"/>
</dbReference>
<dbReference type="InterPro" id="IPR050107">
    <property type="entry name" value="ABC_carbohydrate_import_ATPase"/>
</dbReference>
<dbReference type="Proteomes" id="UP000204391">
    <property type="component" value="Chromosome"/>
</dbReference>
<evidence type="ECO:0000259" key="11">
    <source>
        <dbReference type="PROSITE" id="PS50893"/>
    </source>
</evidence>
<evidence type="ECO:0000313" key="13">
    <source>
        <dbReference type="Proteomes" id="UP000204391"/>
    </source>
</evidence>
<keyword evidence="9" id="KW-1278">Translocase</keyword>
<feature type="domain" description="ABC transporter" evidence="11">
    <location>
        <begin position="7"/>
        <end position="245"/>
    </location>
</feature>
<dbReference type="FunFam" id="3.40.50.300:FF:000126">
    <property type="entry name" value="Galactose/methyl galactoside import ATP-binding protein MglA"/>
    <property type="match status" value="1"/>
</dbReference>
<reference evidence="12 13" key="1">
    <citation type="journal article" date="2003" name="Int. J. Syst. Evol. Microbiol.">
        <title>Virgibacillus carmonensis sp. nov., Virgibacillus necropolis sp. nov. and Virgibacillus picturae sp. nov., three novel species isolated from deteriorated mural paintings, transfer of the species of the genus salibacillus to Virgibacillus, as Virgibacillus marismortui comb. nov. and Virgibacillus salexigens comb. nov., and emended description of the genus Virgibacillus.</title>
        <authorList>
            <person name="Heyrman J."/>
            <person name="Logan N.A."/>
            <person name="Busse H.J."/>
            <person name="Balcaen A."/>
            <person name="Lebbe L."/>
            <person name="Rodriguez-Diaz M."/>
            <person name="Swings J."/>
            <person name="De Vos P."/>
        </authorList>
    </citation>
    <scope>NUCLEOTIDE SEQUENCE [LARGE SCALE GENOMIC DNA]</scope>
    <source>
        <strain evidence="12 13">LMG 19488</strain>
    </source>
</reference>
<keyword evidence="13" id="KW-1185">Reference proteome</keyword>
<dbReference type="FunFam" id="3.40.50.300:FF:000127">
    <property type="entry name" value="Ribose import ATP-binding protein RbsA"/>
    <property type="match status" value="1"/>
</dbReference>
<dbReference type="InterPro" id="IPR003439">
    <property type="entry name" value="ABC_transporter-like_ATP-bd"/>
</dbReference>
<organism evidence="12 13">
    <name type="scientific">Virgibacillus necropolis</name>
    <dbReference type="NCBI Taxonomy" id="163877"/>
    <lineage>
        <taxon>Bacteria</taxon>
        <taxon>Bacillati</taxon>
        <taxon>Bacillota</taxon>
        <taxon>Bacilli</taxon>
        <taxon>Bacillales</taxon>
        <taxon>Bacillaceae</taxon>
        <taxon>Virgibacillus</taxon>
    </lineage>
</organism>
<dbReference type="InterPro" id="IPR027417">
    <property type="entry name" value="P-loop_NTPase"/>
</dbReference>
<evidence type="ECO:0000256" key="5">
    <source>
        <dbReference type="ARBA" id="ARBA00022597"/>
    </source>
</evidence>
<name>A0A221MG84_9BACI</name>
<evidence type="ECO:0000256" key="9">
    <source>
        <dbReference type="ARBA" id="ARBA00022967"/>
    </source>
</evidence>
<evidence type="ECO:0000256" key="2">
    <source>
        <dbReference type="ARBA" id="ARBA00004533"/>
    </source>
</evidence>
<dbReference type="PROSITE" id="PS00211">
    <property type="entry name" value="ABC_TRANSPORTER_1"/>
    <property type="match status" value="1"/>
</dbReference>
<accession>A0A221MG84</accession>
<keyword evidence="5" id="KW-0762">Sugar transport</keyword>
<dbReference type="GO" id="GO:0005886">
    <property type="term" value="C:plasma membrane"/>
    <property type="evidence" value="ECO:0007669"/>
    <property type="project" value="UniProtKB-SubCell"/>
</dbReference>
<dbReference type="EMBL" id="CP022437">
    <property type="protein sequence ID" value="ASN06673.1"/>
    <property type="molecule type" value="Genomic_DNA"/>
</dbReference>
<evidence type="ECO:0000256" key="8">
    <source>
        <dbReference type="ARBA" id="ARBA00022840"/>
    </source>
</evidence>
<dbReference type="CDD" id="cd03215">
    <property type="entry name" value="ABC_Carb_Monos_II"/>
    <property type="match status" value="1"/>
</dbReference>
<keyword evidence="7" id="KW-0547">Nucleotide-binding</keyword>
<gene>
    <name evidence="12" type="ORF">CFK40_17440</name>
</gene>
<dbReference type="PROSITE" id="PS50893">
    <property type="entry name" value="ABC_TRANSPORTER_2"/>
    <property type="match status" value="2"/>
</dbReference>
<dbReference type="SMART" id="SM00382">
    <property type="entry name" value="AAA"/>
    <property type="match status" value="2"/>
</dbReference>
<evidence type="ECO:0000256" key="7">
    <source>
        <dbReference type="ARBA" id="ARBA00022741"/>
    </source>
</evidence>
<keyword evidence="10" id="KW-0472">Membrane</keyword>
<keyword evidence="8 12" id="KW-0067">ATP-binding</keyword>
<dbReference type="PANTHER" id="PTHR43790:SF3">
    <property type="entry name" value="D-ALLOSE IMPORT ATP-BINDING PROTEIN ALSA-RELATED"/>
    <property type="match status" value="1"/>
</dbReference>
<evidence type="ECO:0000256" key="3">
    <source>
        <dbReference type="ARBA" id="ARBA00022448"/>
    </source>
</evidence>
<dbReference type="Pfam" id="PF00005">
    <property type="entry name" value="ABC_tran"/>
    <property type="match status" value="2"/>
</dbReference>
<feature type="domain" description="ABC transporter" evidence="11">
    <location>
        <begin position="252"/>
        <end position="499"/>
    </location>
</feature>
<dbReference type="Gene3D" id="3.40.50.300">
    <property type="entry name" value="P-loop containing nucleotide triphosphate hydrolases"/>
    <property type="match status" value="2"/>
</dbReference>